<dbReference type="EMBL" id="FNBL01000018">
    <property type="protein sequence ID" value="SDG36668.1"/>
    <property type="molecule type" value="Genomic_DNA"/>
</dbReference>
<proteinExistence type="predicted"/>
<gene>
    <name evidence="2" type="ORF">SAMN04488117_1183</name>
</gene>
<protein>
    <recommendedName>
        <fullName evidence="1">ABC-type transport auxiliary lipoprotein component domain-containing protein</fullName>
    </recommendedName>
</protein>
<dbReference type="Gene3D" id="3.40.50.10610">
    <property type="entry name" value="ABC-type transport auxiliary lipoprotein component"/>
    <property type="match status" value="1"/>
</dbReference>
<dbReference type="SUPFAM" id="SSF159594">
    <property type="entry name" value="XCC0632-like"/>
    <property type="match status" value="1"/>
</dbReference>
<dbReference type="RefSeq" id="WP_074647097.1">
    <property type="nucleotide sequence ID" value="NZ_FNBL01000018.1"/>
</dbReference>
<dbReference type="Proteomes" id="UP000182284">
    <property type="component" value="Unassembled WGS sequence"/>
</dbReference>
<sequence>MFRFLPLALLLLTACGGTDPRYLIDTAPAETAAPVRLRVATLEVRDVSLPAYAEESQILLESGDGALTPVKGAAWADEPVRAVTLLLADTIGRAGSATVAAEPWPLATPAQAAVEVRVSEMVARASGQFDLKGQFAISSYDHVVRERIVRFDIAVPLADTSPAGIAAASGLAMRQLAQKITQELSR</sequence>
<name>A0A1G7TMW0_9RHOB</name>
<evidence type="ECO:0000313" key="2">
    <source>
        <dbReference type="EMBL" id="SDG36668.1"/>
    </source>
</evidence>
<dbReference type="InterPro" id="IPR005586">
    <property type="entry name" value="ABC_trans_aux"/>
</dbReference>
<feature type="domain" description="ABC-type transport auxiliary lipoprotein component" evidence="1">
    <location>
        <begin position="22"/>
        <end position="180"/>
    </location>
</feature>
<evidence type="ECO:0000313" key="3">
    <source>
        <dbReference type="Proteomes" id="UP000182284"/>
    </source>
</evidence>
<accession>A0A1G7TMW0</accession>
<dbReference type="OrthoDB" id="7858211at2"/>
<dbReference type="Pfam" id="PF03886">
    <property type="entry name" value="ABC_trans_aux"/>
    <property type="match status" value="1"/>
</dbReference>
<dbReference type="AlphaFoldDB" id="A0A1G7TMW0"/>
<evidence type="ECO:0000259" key="1">
    <source>
        <dbReference type="Pfam" id="PF03886"/>
    </source>
</evidence>
<dbReference type="PROSITE" id="PS51257">
    <property type="entry name" value="PROKAR_LIPOPROTEIN"/>
    <property type="match status" value="1"/>
</dbReference>
<reference evidence="2 3" key="1">
    <citation type="submission" date="2016-10" db="EMBL/GenBank/DDBJ databases">
        <authorList>
            <person name="de Groot N.N."/>
        </authorList>
    </citation>
    <scope>NUCLEOTIDE SEQUENCE [LARGE SCALE GENOMIC DNA]</scope>
    <source>
        <strain evidence="2 3">DSM 27375</strain>
    </source>
</reference>
<organism evidence="2 3">
    <name type="scientific">Celeribacter baekdonensis</name>
    <dbReference type="NCBI Taxonomy" id="875171"/>
    <lineage>
        <taxon>Bacteria</taxon>
        <taxon>Pseudomonadati</taxon>
        <taxon>Pseudomonadota</taxon>
        <taxon>Alphaproteobacteria</taxon>
        <taxon>Rhodobacterales</taxon>
        <taxon>Roseobacteraceae</taxon>
        <taxon>Celeribacter</taxon>
    </lineage>
</organism>